<name>A0ACA9NTX2_9GLOM</name>
<feature type="non-terminal residue" evidence="1">
    <location>
        <position position="1097"/>
    </location>
</feature>
<evidence type="ECO:0000313" key="2">
    <source>
        <dbReference type="Proteomes" id="UP000789525"/>
    </source>
</evidence>
<feature type="non-terminal residue" evidence="1">
    <location>
        <position position="1"/>
    </location>
</feature>
<organism evidence="1 2">
    <name type="scientific">Acaulospora colombiana</name>
    <dbReference type="NCBI Taxonomy" id="27376"/>
    <lineage>
        <taxon>Eukaryota</taxon>
        <taxon>Fungi</taxon>
        <taxon>Fungi incertae sedis</taxon>
        <taxon>Mucoromycota</taxon>
        <taxon>Glomeromycotina</taxon>
        <taxon>Glomeromycetes</taxon>
        <taxon>Diversisporales</taxon>
        <taxon>Acaulosporaceae</taxon>
        <taxon>Acaulospora</taxon>
    </lineage>
</organism>
<dbReference type="Proteomes" id="UP000789525">
    <property type="component" value="Unassembled WGS sequence"/>
</dbReference>
<keyword evidence="2" id="KW-1185">Reference proteome</keyword>
<evidence type="ECO:0000313" key="1">
    <source>
        <dbReference type="EMBL" id="CAG8671480.1"/>
    </source>
</evidence>
<dbReference type="EMBL" id="CAJVPT010024668">
    <property type="protein sequence ID" value="CAG8671480.1"/>
    <property type="molecule type" value="Genomic_DNA"/>
</dbReference>
<reference evidence="1" key="1">
    <citation type="submission" date="2021-06" db="EMBL/GenBank/DDBJ databases">
        <authorList>
            <person name="Kallberg Y."/>
            <person name="Tangrot J."/>
            <person name="Rosling A."/>
        </authorList>
    </citation>
    <scope>NUCLEOTIDE SEQUENCE</scope>
    <source>
        <strain evidence="1">CL356</strain>
    </source>
</reference>
<accession>A0ACA9NTX2</accession>
<proteinExistence type="predicted"/>
<protein>
    <submittedName>
        <fullName evidence="1">7407_t:CDS:1</fullName>
    </submittedName>
</protein>
<gene>
    <name evidence="1" type="ORF">ACOLOM_LOCUS8968</name>
</gene>
<sequence length="1097" mass="124104">NEVMSSFVPVLKSLRQEHRKMRTCVLSKSRTIMDLVRVCENLSSVRVYGWNLTDSDIQEFPQHCPTLKEFHVIGINKSLTRTSINSIIRSVSELRVLDLDGAFDLPDSFAETLTKRHRNLNSLKLCTESMTANGFSILASRLGRLTELTLQNCSGLTDNNVFQFADTNPNLKVISISGDVLSIESLKAACTLKELCHLDLRCTSQACGSSPDDRFMTPLGGNLRTMLLENLPLNDGMIENMFINCKQLEVFGLSRCSLVTYHSIEIISRASRNLRVLNVTRCPYITDKCLRFLVKYSRHTLTEFIVESCGKFDPKGVHWLACNTNNLERMAFHDTDTILRSFVYHQFAGERHDPNGSLRCTIEGENLKKLIHYDIDQEEDLVISKSKIPELAVELNLPFDVLESAIKKVLGKGCSSTSATLRKNLGDFDRRDSLNSSHSGSPRRESRDADFDETGSLASRCSSYSTPAELSSPIKKTQSGWSSINIKITRSNQRLSFDSKREDQPSSSVSVTQNADKPDSPPVPAQEKATFDKEKYEVDRTTIHESPLPTTVEHRQFVESPVQEASRDETILKSPMSEFSMEASTSRDSEQDDLQKNIHAQISSSPEPLYNEITKKTLGDEEETIPSERSADDPSAWDNENEQSESLSWNDDNLDTSRDLGGWGEMESDQIIPHKYKWAGDHWTSEHSEDRSQDEIMESTGYVNTSFVRNSSEASYSRSRSSSLQRDHREWPTPSEAAALSPKKHEAGDHSARNVDFASPWGSHKKWSTDAEKKQPEQPNPTWDPNELKNANSPIYFEEKKLPVNKNKDDNGWGPPPSNDIPWDDERQGVCLELIQEQKRSIYWAVQQGQWVKLTGDEETETSEKETVETRSQRFENQNQTSERWNEIRDCARRDRDRGFEREDNASTIKKGEIAQCYNASISNAGDARERMGNPQWKSENEWRHKGNEQNPLSKPGRESGDLINPDIPDISDSKSTSDDSEEILSVSSNKDYGEYSIFDSKDSVNLPRKEIDIDLSDQLNDSEFARGRRFVENVMISNPTERDIKRGSIERNDNLLIDLESDQNVETSSNSNPGFSGKVNQDIAGLSDFYCNPESS</sequence>
<comment type="caution">
    <text evidence="1">The sequence shown here is derived from an EMBL/GenBank/DDBJ whole genome shotgun (WGS) entry which is preliminary data.</text>
</comment>